<dbReference type="GO" id="GO:0051301">
    <property type="term" value="P:cell division"/>
    <property type="evidence" value="ECO:0007669"/>
    <property type="project" value="TreeGrafter"/>
</dbReference>
<dbReference type="FunFam" id="3.40.50.300:FF:000005">
    <property type="entry name" value="ATP-dependent Clp protease ATP-binding subunit ClpX"/>
    <property type="match status" value="1"/>
</dbReference>
<keyword evidence="5 6" id="KW-0143">Chaperone</keyword>
<evidence type="ECO:0000256" key="3">
    <source>
        <dbReference type="ARBA" id="ARBA00022833"/>
    </source>
</evidence>
<dbReference type="STRING" id="321763.SAMN04488692_110100"/>
<keyword evidence="2 6" id="KW-0547">Nucleotide-binding</keyword>
<keyword evidence="3 6" id="KW-0862">Zinc</keyword>
<dbReference type="InterPro" id="IPR050052">
    <property type="entry name" value="ATP-dep_Clp_protease_ClpX"/>
</dbReference>
<dbReference type="InterPro" id="IPR003593">
    <property type="entry name" value="AAA+_ATPase"/>
</dbReference>
<dbReference type="RefSeq" id="WP_089760089.1">
    <property type="nucleotide sequence ID" value="NZ_FNGO01000010.1"/>
</dbReference>
<evidence type="ECO:0000256" key="6">
    <source>
        <dbReference type="HAMAP-Rule" id="MF_00175"/>
    </source>
</evidence>
<dbReference type="Gene3D" id="3.40.50.300">
    <property type="entry name" value="P-loop containing nucleotide triphosphate hydrolases"/>
    <property type="match status" value="1"/>
</dbReference>
<feature type="binding site" evidence="6 7">
    <location>
        <position position="16"/>
    </location>
    <ligand>
        <name>Zn(2+)</name>
        <dbReference type="ChEBI" id="CHEBI:29105"/>
    </ligand>
</feature>
<dbReference type="SMART" id="SM01086">
    <property type="entry name" value="ClpB_D2-small"/>
    <property type="match status" value="1"/>
</dbReference>
<evidence type="ECO:0000259" key="8">
    <source>
        <dbReference type="PROSITE" id="PS51902"/>
    </source>
</evidence>
<dbReference type="PANTHER" id="PTHR48102">
    <property type="entry name" value="ATP-DEPENDENT CLP PROTEASE ATP-BINDING SUBUNIT CLPX-LIKE, MITOCHONDRIAL-RELATED"/>
    <property type="match status" value="1"/>
</dbReference>
<dbReference type="GO" id="GO:0046983">
    <property type="term" value="F:protein dimerization activity"/>
    <property type="evidence" value="ECO:0007669"/>
    <property type="project" value="UniProtKB-UniRule"/>
</dbReference>
<dbReference type="InterPro" id="IPR027417">
    <property type="entry name" value="P-loop_NTPase"/>
</dbReference>
<organism evidence="9 10">
    <name type="scientific">Halarsenatibacter silvermanii</name>
    <dbReference type="NCBI Taxonomy" id="321763"/>
    <lineage>
        <taxon>Bacteria</taxon>
        <taxon>Bacillati</taxon>
        <taxon>Bacillota</taxon>
        <taxon>Clostridia</taxon>
        <taxon>Halanaerobiales</taxon>
        <taxon>Halarsenatibacteraceae</taxon>
        <taxon>Halarsenatibacter</taxon>
    </lineage>
</organism>
<evidence type="ECO:0000256" key="5">
    <source>
        <dbReference type="ARBA" id="ARBA00023186"/>
    </source>
</evidence>
<dbReference type="GO" id="GO:0051603">
    <property type="term" value="P:proteolysis involved in protein catabolic process"/>
    <property type="evidence" value="ECO:0007669"/>
    <property type="project" value="TreeGrafter"/>
</dbReference>
<dbReference type="InterPro" id="IPR004487">
    <property type="entry name" value="Clp_protease_ATP-bd_su_ClpX"/>
</dbReference>
<dbReference type="Gene3D" id="6.20.220.10">
    <property type="entry name" value="ClpX chaperone, C4-type zinc finger domain"/>
    <property type="match status" value="1"/>
</dbReference>
<dbReference type="SUPFAM" id="SSF52540">
    <property type="entry name" value="P-loop containing nucleoside triphosphate hydrolases"/>
    <property type="match status" value="1"/>
</dbReference>
<evidence type="ECO:0000313" key="10">
    <source>
        <dbReference type="Proteomes" id="UP000199476"/>
    </source>
</evidence>
<dbReference type="GO" id="GO:0005524">
    <property type="term" value="F:ATP binding"/>
    <property type="evidence" value="ECO:0007669"/>
    <property type="project" value="UniProtKB-UniRule"/>
</dbReference>
<feature type="domain" description="ClpX-type ZB" evidence="8">
    <location>
        <begin position="1"/>
        <end position="54"/>
    </location>
</feature>
<accession>A0A1G9NK27</accession>
<dbReference type="SMART" id="SM00382">
    <property type="entry name" value="AAA"/>
    <property type="match status" value="1"/>
</dbReference>
<evidence type="ECO:0000256" key="7">
    <source>
        <dbReference type="PROSITE-ProRule" id="PRU01250"/>
    </source>
</evidence>
<dbReference type="GO" id="GO:0009376">
    <property type="term" value="C:HslUV protease complex"/>
    <property type="evidence" value="ECO:0007669"/>
    <property type="project" value="TreeGrafter"/>
</dbReference>
<keyword evidence="1 6" id="KW-0479">Metal-binding</keyword>
<dbReference type="CDD" id="cd19497">
    <property type="entry name" value="RecA-like_ClpX"/>
    <property type="match status" value="1"/>
</dbReference>
<evidence type="ECO:0000256" key="4">
    <source>
        <dbReference type="ARBA" id="ARBA00022840"/>
    </source>
</evidence>
<sequence length="417" mass="46531">MFKFGEEKGKLKCSFCGKSQEQVQKLVAGPGVYICDECIDLCNEIIEEELDEDMDLDLKNLPNPGEIKEILDEYVVGQERAKKTLSVAVYNHYKRVNSDMKIDDVELEKSNIMMIGPTGCGKTLLAQTLARILDVPFAITDATSLTEAGYVGEDVENILLKLIQAADYDVEKAEKGIIYVDEIDKIARKSENPSITRDVSGEGVQQALLKILEGTTASVPPQGGRKHPHQEFIQIDTSNILFIAGGSFDGLDDMIENRIKEKSLGFGAEIETQDEKENIGETLKHVLPQDLLHYGLIPEFIGRMPVLVTLDELIEEDLVEILTTPRNALVKQYKKFFAMDDVELEFTDEALMSISEKALDRNSGARGLRSVVENAILDVMYELPSYQDISKCIITKEVVEDDEDPELITEGSREETA</sequence>
<dbReference type="GO" id="GO:0140662">
    <property type="term" value="F:ATP-dependent protein folding chaperone"/>
    <property type="evidence" value="ECO:0007669"/>
    <property type="project" value="InterPro"/>
</dbReference>
<feature type="binding site" evidence="6 7">
    <location>
        <position position="35"/>
    </location>
    <ligand>
        <name>Zn(2+)</name>
        <dbReference type="ChEBI" id="CHEBI:29105"/>
    </ligand>
</feature>
<dbReference type="NCBIfam" id="TIGR00382">
    <property type="entry name" value="clpX"/>
    <property type="match status" value="1"/>
</dbReference>
<reference evidence="9 10" key="1">
    <citation type="submission" date="2016-10" db="EMBL/GenBank/DDBJ databases">
        <authorList>
            <person name="de Groot N.N."/>
        </authorList>
    </citation>
    <scope>NUCLEOTIDE SEQUENCE [LARGE SCALE GENOMIC DNA]</scope>
    <source>
        <strain evidence="9 10">SLAS-1</strain>
    </source>
</reference>
<dbReference type="GO" id="GO:0016887">
    <property type="term" value="F:ATP hydrolysis activity"/>
    <property type="evidence" value="ECO:0007669"/>
    <property type="project" value="InterPro"/>
</dbReference>
<dbReference type="InterPro" id="IPR038366">
    <property type="entry name" value="Znf_CppX_C4_sf"/>
</dbReference>
<dbReference type="InterPro" id="IPR046425">
    <property type="entry name" value="ClpX_bact"/>
</dbReference>
<comment type="function">
    <text evidence="6">ATP-dependent specificity component of the Clp protease. It directs the protease to specific substrates. Can perform chaperone functions in the absence of ClpP.</text>
</comment>
<evidence type="ECO:0000313" key="9">
    <source>
        <dbReference type="EMBL" id="SDL86711.1"/>
    </source>
</evidence>
<dbReference type="EMBL" id="FNGO01000010">
    <property type="protein sequence ID" value="SDL86711.1"/>
    <property type="molecule type" value="Genomic_DNA"/>
</dbReference>
<dbReference type="GO" id="GO:0008270">
    <property type="term" value="F:zinc ion binding"/>
    <property type="evidence" value="ECO:0007669"/>
    <property type="project" value="UniProtKB-UniRule"/>
</dbReference>
<keyword evidence="9" id="KW-0645">Protease</keyword>
<protein>
    <recommendedName>
        <fullName evidence="6">ATP-dependent Clp protease ATP-binding subunit ClpX</fullName>
    </recommendedName>
</protein>
<dbReference type="InterPro" id="IPR010603">
    <property type="entry name" value="Znf_CppX_C4"/>
</dbReference>
<gene>
    <name evidence="6" type="primary">clpX</name>
    <name evidence="9" type="ORF">SAMN04488692_110100</name>
</gene>
<dbReference type="PANTHER" id="PTHR48102:SF7">
    <property type="entry name" value="ATP-DEPENDENT CLP PROTEASE ATP-BINDING SUBUNIT CLPX-LIKE, MITOCHONDRIAL"/>
    <property type="match status" value="1"/>
</dbReference>
<comment type="subunit">
    <text evidence="6">Component of the ClpX-ClpP complex. Forms a hexameric ring that, in the presence of ATP, binds to fourteen ClpP subunits assembled into a disk-like structure with a central cavity, resembling the structure of eukaryotic proteasomes.</text>
</comment>
<dbReference type="SMART" id="SM00994">
    <property type="entry name" value="zf-C4_ClpX"/>
    <property type="match status" value="1"/>
</dbReference>
<dbReference type="NCBIfam" id="NF003745">
    <property type="entry name" value="PRK05342.1"/>
    <property type="match status" value="1"/>
</dbReference>
<evidence type="ECO:0000256" key="2">
    <source>
        <dbReference type="ARBA" id="ARBA00022741"/>
    </source>
</evidence>
<dbReference type="InterPro" id="IPR019489">
    <property type="entry name" value="Clp_ATPase_C"/>
</dbReference>
<evidence type="ECO:0000256" key="1">
    <source>
        <dbReference type="ARBA" id="ARBA00022723"/>
    </source>
</evidence>
<dbReference type="SUPFAM" id="SSF57716">
    <property type="entry name" value="Glucocorticoid receptor-like (DNA-binding domain)"/>
    <property type="match status" value="1"/>
</dbReference>
<comment type="similarity">
    <text evidence="6 7">Belongs to the ClpX chaperone family.</text>
</comment>
<dbReference type="Pfam" id="PF07724">
    <property type="entry name" value="AAA_2"/>
    <property type="match status" value="1"/>
</dbReference>
<dbReference type="Pfam" id="PF10431">
    <property type="entry name" value="ClpB_D2-small"/>
    <property type="match status" value="1"/>
</dbReference>
<dbReference type="PROSITE" id="PS51902">
    <property type="entry name" value="CLPX_ZB"/>
    <property type="match status" value="1"/>
</dbReference>
<proteinExistence type="inferred from homology"/>
<feature type="binding site" evidence="6">
    <location>
        <begin position="117"/>
        <end position="124"/>
    </location>
    <ligand>
        <name>ATP</name>
        <dbReference type="ChEBI" id="CHEBI:30616"/>
    </ligand>
</feature>
<dbReference type="GO" id="GO:0051082">
    <property type="term" value="F:unfolded protein binding"/>
    <property type="evidence" value="ECO:0007669"/>
    <property type="project" value="UniProtKB-UniRule"/>
</dbReference>
<dbReference type="Gene3D" id="1.10.8.60">
    <property type="match status" value="1"/>
</dbReference>
<keyword evidence="4 6" id="KW-0067">ATP-binding</keyword>
<dbReference type="AlphaFoldDB" id="A0A1G9NK27"/>
<dbReference type="FunFam" id="1.10.8.60:FF:000002">
    <property type="entry name" value="ATP-dependent Clp protease ATP-binding subunit ClpX"/>
    <property type="match status" value="1"/>
</dbReference>
<dbReference type="Proteomes" id="UP000199476">
    <property type="component" value="Unassembled WGS sequence"/>
</dbReference>
<dbReference type="InterPro" id="IPR059188">
    <property type="entry name" value="Znf_CLPX-like"/>
</dbReference>
<dbReference type="GO" id="GO:0008233">
    <property type="term" value="F:peptidase activity"/>
    <property type="evidence" value="ECO:0007669"/>
    <property type="project" value="UniProtKB-KW"/>
</dbReference>
<dbReference type="OrthoDB" id="9804062at2"/>
<dbReference type="InterPro" id="IPR003959">
    <property type="entry name" value="ATPase_AAA_core"/>
</dbReference>
<dbReference type="Pfam" id="PF06689">
    <property type="entry name" value="zf-C4_ClpX"/>
    <property type="match status" value="1"/>
</dbReference>
<feature type="binding site" evidence="6 7">
    <location>
        <position position="38"/>
    </location>
    <ligand>
        <name>Zn(2+)</name>
        <dbReference type="ChEBI" id="CHEBI:29105"/>
    </ligand>
</feature>
<feature type="binding site" evidence="6 7">
    <location>
        <position position="13"/>
    </location>
    <ligand>
        <name>Zn(2+)</name>
        <dbReference type="ChEBI" id="CHEBI:29105"/>
    </ligand>
</feature>
<dbReference type="HAMAP" id="MF_00175">
    <property type="entry name" value="ClpX"/>
    <property type="match status" value="1"/>
</dbReference>
<name>A0A1G9NK27_9FIRM</name>
<keyword evidence="9" id="KW-0378">Hydrolase</keyword>
<keyword evidence="10" id="KW-1185">Reference proteome</keyword>